<proteinExistence type="predicted"/>
<accession>A0A397IQZ9</accession>
<organism evidence="1 2">
    <name type="scientific">Diversispora epigaea</name>
    <dbReference type="NCBI Taxonomy" id="1348612"/>
    <lineage>
        <taxon>Eukaryota</taxon>
        <taxon>Fungi</taxon>
        <taxon>Fungi incertae sedis</taxon>
        <taxon>Mucoromycota</taxon>
        <taxon>Glomeromycotina</taxon>
        <taxon>Glomeromycetes</taxon>
        <taxon>Diversisporales</taxon>
        <taxon>Diversisporaceae</taxon>
        <taxon>Diversispora</taxon>
    </lineage>
</organism>
<dbReference type="Proteomes" id="UP000266861">
    <property type="component" value="Unassembled WGS sequence"/>
</dbReference>
<comment type="caution">
    <text evidence="1">The sequence shown here is derived from an EMBL/GenBank/DDBJ whole genome shotgun (WGS) entry which is preliminary data.</text>
</comment>
<evidence type="ECO:0000313" key="1">
    <source>
        <dbReference type="EMBL" id="RHZ76708.1"/>
    </source>
</evidence>
<dbReference type="EMBL" id="PQFF01000182">
    <property type="protein sequence ID" value="RHZ76708.1"/>
    <property type="molecule type" value="Genomic_DNA"/>
</dbReference>
<reference evidence="1 2" key="1">
    <citation type="submission" date="2018-08" db="EMBL/GenBank/DDBJ databases">
        <title>Genome and evolution of the arbuscular mycorrhizal fungus Diversispora epigaea (formerly Glomus versiforme) and its bacterial endosymbionts.</title>
        <authorList>
            <person name="Sun X."/>
            <person name="Fei Z."/>
            <person name="Harrison M."/>
        </authorList>
    </citation>
    <scope>NUCLEOTIDE SEQUENCE [LARGE SCALE GENOMIC DNA]</scope>
    <source>
        <strain evidence="1 2">IT104</strain>
    </source>
</reference>
<sequence length="165" mass="19177">MVRQHFTTNNSVTKPVKFRDFTEKFRDFAYSDTLIGFGASTMYGAWATINFTVDRSIGPVNEKLRNLTRLTRSLIRLTISLTSLILKILKSLSLSKKSAILSISKHTRSEVFEIFPCDKIRKPWSPSHLFEMLTNNCDRLRVFRILLHEEILKTSDLMFADERFP</sequence>
<name>A0A397IQZ9_9GLOM</name>
<keyword evidence="2" id="KW-1185">Reference proteome</keyword>
<dbReference type="AlphaFoldDB" id="A0A397IQZ9"/>
<protein>
    <submittedName>
        <fullName evidence="1">Uncharacterized protein</fullName>
    </submittedName>
</protein>
<evidence type="ECO:0000313" key="2">
    <source>
        <dbReference type="Proteomes" id="UP000266861"/>
    </source>
</evidence>
<gene>
    <name evidence="1" type="ORF">Glove_194g38</name>
</gene>